<organism evidence="1 2">
    <name type="scientific">Pedobacter metabolipauper</name>
    <dbReference type="NCBI Taxonomy" id="425513"/>
    <lineage>
        <taxon>Bacteria</taxon>
        <taxon>Pseudomonadati</taxon>
        <taxon>Bacteroidota</taxon>
        <taxon>Sphingobacteriia</taxon>
        <taxon>Sphingobacteriales</taxon>
        <taxon>Sphingobacteriaceae</taxon>
        <taxon>Pedobacter</taxon>
    </lineage>
</organism>
<evidence type="ECO:0000313" key="2">
    <source>
        <dbReference type="Proteomes" id="UP000295620"/>
    </source>
</evidence>
<keyword evidence="2" id="KW-1185">Reference proteome</keyword>
<reference evidence="1 2" key="1">
    <citation type="submission" date="2019-03" db="EMBL/GenBank/DDBJ databases">
        <title>Genomic Encyclopedia of Archaeal and Bacterial Type Strains, Phase II (KMG-II): from individual species to whole genera.</title>
        <authorList>
            <person name="Goeker M."/>
        </authorList>
    </citation>
    <scope>NUCLEOTIDE SEQUENCE [LARGE SCALE GENOMIC DNA]</scope>
    <source>
        <strain evidence="1 2">DSM 19035</strain>
    </source>
</reference>
<comment type="caution">
    <text evidence="1">The sequence shown here is derived from an EMBL/GenBank/DDBJ whole genome shotgun (WGS) entry which is preliminary data.</text>
</comment>
<dbReference type="AlphaFoldDB" id="A0A4V3D101"/>
<evidence type="ECO:0000313" key="1">
    <source>
        <dbReference type="EMBL" id="TDQ08484.1"/>
    </source>
</evidence>
<accession>A0A4V3D101</accession>
<dbReference type="Proteomes" id="UP000295620">
    <property type="component" value="Unassembled WGS sequence"/>
</dbReference>
<gene>
    <name evidence="1" type="ORF">ATK78_2998</name>
</gene>
<dbReference type="EMBL" id="SNYC01000005">
    <property type="protein sequence ID" value="TDQ08484.1"/>
    <property type="molecule type" value="Genomic_DNA"/>
</dbReference>
<protein>
    <submittedName>
        <fullName evidence="1">Uncharacterized protein</fullName>
    </submittedName>
</protein>
<name>A0A4V3D101_9SPHI</name>
<dbReference type="RefSeq" id="WP_208112379.1">
    <property type="nucleotide sequence ID" value="NZ_SNYC01000005.1"/>
</dbReference>
<proteinExistence type="predicted"/>
<sequence length="69" mass="8176">MQSTKNSHVNEEVERLLADLKEQDHTQYVIVNTLLQEMYTDPKLDMPEGTTRAVEDKIYRLIDEQARFH</sequence>